<sequence length="23" mass="2779">MLFLCIMFLYSSIDRSEPHLPHE</sequence>
<proteinExistence type="predicted"/>
<evidence type="ECO:0000313" key="1">
    <source>
        <dbReference type="EMBL" id="MBX49800.1"/>
    </source>
</evidence>
<dbReference type="EMBL" id="GGEC01069316">
    <property type="protein sequence ID" value="MBX49800.1"/>
    <property type="molecule type" value="Transcribed_RNA"/>
</dbReference>
<name>A0A2P2P4Z5_RHIMU</name>
<dbReference type="AlphaFoldDB" id="A0A2P2P4Z5"/>
<accession>A0A2P2P4Z5</accession>
<protein>
    <submittedName>
        <fullName evidence="1">Uncharacterized protein</fullName>
    </submittedName>
</protein>
<reference evidence="1" key="1">
    <citation type="submission" date="2018-02" db="EMBL/GenBank/DDBJ databases">
        <title>Rhizophora mucronata_Transcriptome.</title>
        <authorList>
            <person name="Meera S.P."/>
            <person name="Sreeshan A."/>
            <person name="Augustine A."/>
        </authorList>
    </citation>
    <scope>NUCLEOTIDE SEQUENCE</scope>
    <source>
        <tissue evidence="1">Leaf</tissue>
    </source>
</reference>
<organism evidence="1">
    <name type="scientific">Rhizophora mucronata</name>
    <name type="common">Asiatic mangrove</name>
    <dbReference type="NCBI Taxonomy" id="61149"/>
    <lineage>
        <taxon>Eukaryota</taxon>
        <taxon>Viridiplantae</taxon>
        <taxon>Streptophyta</taxon>
        <taxon>Embryophyta</taxon>
        <taxon>Tracheophyta</taxon>
        <taxon>Spermatophyta</taxon>
        <taxon>Magnoliopsida</taxon>
        <taxon>eudicotyledons</taxon>
        <taxon>Gunneridae</taxon>
        <taxon>Pentapetalae</taxon>
        <taxon>rosids</taxon>
        <taxon>fabids</taxon>
        <taxon>Malpighiales</taxon>
        <taxon>Rhizophoraceae</taxon>
        <taxon>Rhizophora</taxon>
    </lineage>
</organism>